<feature type="domain" description="DUF1206" evidence="2">
    <location>
        <begin position="211"/>
        <end position="277"/>
    </location>
</feature>
<comment type="caution">
    <text evidence="3">The sequence shown here is derived from an EMBL/GenBank/DDBJ whole genome shotgun (WGS) entry which is preliminary data.</text>
</comment>
<gene>
    <name evidence="3" type="ORF">ACIB24_01615</name>
</gene>
<dbReference type="Proteomes" id="UP001612915">
    <property type="component" value="Unassembled WGS sequence"/>
</dbReference>
<dbReference type="EMBL" id="JBITLV010000001">
    <property type="protein sequence ID" value="MFI7585753.1"/>
    <property type="molecule type" value="Genomic_DNA"/>
</dbReference>
<keyword evidence="1" id="KW-1133">Transmembrane helix</keyword>
<feature type="transmembrane region" description="Helical" evidence="1">
    <location>
        <begin position="36"/>
        <end position="57"/>
    </location>
</feature>
<dbReference type="InterPro" id="IPR009597">
    <property type="entry name" value="DUF1206"/>
</dbReference>
<feature type="transmembrane region" description="Helical" evidence="1">
    <location>
        <begin position="212"/>
        <end position="233"/>
    </location>
</feature>
<reference evidence="3 4" key="1">
    <citation type="submission" date="2024-10" db="EMBL/GenBank/DDBJ databases">
        <title>The Natural Products Discovery Center: Release of the First 8490 Sequenced Strains for Exploring Actinobacteria Biosynthetic Diversity.</title>
        <authorList>
            <person name="Kalkreuter E."/>
            <person name="Kautsar S.A."/>
            <person name="Yang D."/>
            <person name="Bader C.D."/>
            <person name="Teijaro C.N."/>
            <person name="Fluegel L."/>
            <person name="Davis C.M."/>
            <person name="Simpson J.R."/>
            <person name="Lauterbach L."/>
            <person name="Steele A.D."/>
            <person name="Gui C."/>
            <person name="Meng S."/>
            <person name="Li G."/>
            <person name="Viehrig K."/>
            <person name="Ye F."/>
            <person name="Su P."/>
            <person name="Kiefer A.F."/>
            <person name="Nichols A."/>
            <person name="Cepeda A.J."/>
            <person name="Yan W."/>
            <person name="Fan B."/>
            <person name="Jiang Y."/>
            <person name="Adhikari A."/>
            <person name="Zheng C.-J."/>
            <person name="Schuster L."/>
            <person name="Cowan T.M."/>
            <person name="Smanski M.J."/>
            <person name="Chevrette M.G."/>
            <person name="De Carvalho L.P.S."/>
            <person name="Shen B."/>
        </authorList>
    </citation>
    <scope>NUCLEOTIDE SEQUENCE [LARGE SCALE GENOMIC DNA]</scope>
    <source>
        <strain evidence="3 4">NPDC049639</strain>
    </source>
</reference>
<dbReference type="RefSeq" id="WP_398274181.1">
    <property type="nucleotide sequence ID" value="NZ_JBITLV010000001.1"/>
</dbReference>
<keyword evidence="1" id="KW-0472">Membrane</keyword>
<keyword evidence="4" id="KW-1185">Reference proteome</keyword>
<feature type="transmembrane region" description="Helical" evidence="1">
    <location>
        <begin position="78"/>
        <end position="97"/>
    </location>
</feature>
<sequence length="282" mass="28945">MALDDRARAHAQEATSTAKRAAGQADSRWVQLLGQVGVAAIGVVHLLLAWLALQVAFGGSGGKSADQTGAMAQLAENAAGKVLLALMAIGFLAWAAWQAVEAAIGFENVEGKERTGKRVAAAAKAVIGLSLAFQAGKLVFQGGTKSSSQKQQDWTGTVLGWGTPGKALVVIAGLVIIGVAGYLVYDGWKGEFLDKIQGGLGRGMRRLGQGGYVARGVVYGVLGVLVVVAGVQADPDDAAGLDHALKTLADAPAGPWLLTLVALGLASFGVFSVLTAHRRREP</sequence>
<feature type="domain" description="DUF1206" evidence="2">
    <location>
        <begin position="121"/>
        <end position="189"/>
    </location>
</feature>
<feature type="transmembrane region" description="Helical" evidence="1">
    <location>
        <begin position="167"/>
        <end position="185"/>
    </location>
</feature>
<protein>
    <submittedName>
        <fullName evidence="3">DUF1206 domain-containing protein</fullName>
    </submittedName>
</protein>
<evidence type="ECO:0000256" key="1">
    <source>
        <dbReference type="SAM" id="Phobius"/>
    </source>
</evidence>
<evidence type="ECO:0000259" key="2">
    <source>
        <dbReference type="Pfam" id="PF06724"/>
    </source>
</evidence>
<organism evidence="3 4">
    <name type="scientific">Spongisporangium articulatum</name>
    <dbReference type="NCBI Taxonomy" id="3362603"/>
    <lineage>
        <taxon>Bacteria</taxon>
        <taxon>Bacillati</taxon>
        <taxon>Actinomycetota</taxon>
        <taxon>Actinomycetes</taxon>
        <taxon>Kineosporiales</taxon>
        <taxon>Kineosporiaceae</taxon>
        <taxon>Spongisporangium</taxon>
    </lineage>
</organism>
<evidence type="ECO:0000313" key="3">
    <source>
        <dbReference type="EMBL" id="MFI7585753.1"/>
    </source>
</evidence>
<evidence type="ECO:0000313" key="4">
    <source>
        <dbReference type="Proteomes" id="UP001612915"/>
    </source>
</evidence>
<accession>A0ABW8AHW2</accession>
<proteinExistence type="predicted"/>
<feature type="transmembrane region" description="Helical" evidence="1">
    <location>
        <begin position="253"/>
        <end position="276"/>
    </location>
</feature>
<name>A0ABW8AHW2_9ACTN</name>
<dbReference type="Pfam" id="PF06724">
    <property type="entry name" value="DUF1206"/>
    <property type="match status" value="3"/>
</dbReference>
<feature type="domain" description="DUF1206" evidence="2">
    <location>
        <begin position="36"/>
        <end position="104"/>
    </location>
</feature>
<keyword evidence="1" id="KW-0812">Transmembrane</keyword>